<reference evidence="1 2" key="1">
    <citation type="submission" date="2024-09" db="EMBL/GenBank/DDBJ databases">
        <authorList>
            <person name="Sun Q."/>
            <person name="Mori K."/>
        </authorList>
    </citation>
    <scope>NUCLEOTIDE SEQUENCE [LARGE SCALE GENOMIC DNA]</scope>
    <source>
        <strain evidence="1 2">CCM 8626</strain>
    </source>
</reference>
<accession>A0ABV6EHJ9</accession>
<dbReference type="InterPro" id="IPR006530">
    <property type="entry name" value="YD"/>
</dbReference>
<sequence length="123" mass="13915">MLSRYVLPTPLRPLLRKTLPDGLVEQYDYDILGRLIAVNDGQTPLVWEYDIADRLVAEHQGWSTQRHAYHPQSGLLSASCWPPVTTHHTPCGSNTTVIRHRGNWPLSRAASRVSTTTIRWGNC</sequence>
<keyword evidence="2" id="KW-1185">Reference proteome</keyword>
<gene>
    <name evidence="1" type="ORF">ACFFJ3_18535</name>
</gene>
<evidence type="ECO:0000313" key="1">
    <source>
        <dbReference type="EMBL" id="MFC0228470.1"/>
    </source>
</evidence>
<dbReference type="RefSeq" id="WP_380678093.1">
    <property type="nucleotide sequence ID" value="NZ_CP173186.1"/>
</dbReference>
<name>A0ABV6EHJ9_9GAMM</name>
<organism evidence="1 2">
    <name type="scientific">Serratia aquatilis</name>
    <dbReference type="NCBI Taxonomy" id="1737515"/>
    <lineage>
        <taxon>Bacteria</taxon>
        <taxon>Pseudomonadati</taxon>
        <taxon>Pseudomonadota</taxon>
        <taxon>Gammaproteobacteria</taxon>
        <taxon>Enterobacterales</taxon>
        <taxon>Yersiniaceae</taxon>
        <taxon>Serratia</taxon>
    </lineage>
</organism>
<evidence type="ECO:0008006" key="3">
    <source>
        <dbReference type="Google" id="ProtNLM"/>
    </source>
</evidence>
<comment type="caution">
    <text evidence="1">The sequence shown here is derived from an EMBL/GenBank/DDBJ whole genome shotgun (WGS) entry which is preliminary data.</text>
</comment>
<dbReference type="NCBIfam" id="TIGR01643">
    <property type="entry name" value="YD_repeat_2x"/>
    <property type="match status" value="1"/>
</dbReference>
<dbReference type="Pfam" id="PF05593">
    <property type="entry name" value="RHS_repeat"/>
    <property type="match status" value="1"/>
</dbReference>
<dbReference type="EMBL" id="JBHLXG010000018">
    <property type="protein sequence ID" value="MFC0228470.1"/>
    <property type="molecule type" value="Genomic_DNA"/>
</dbReference>
<protein>
    <recommendedName>
        <fullName evidence="3">YD repeat-containing protein</fullName>
    </recommendedName>
</protein>
<dbReference type="Proteomes" id="UP001589792">
    <property type="component" value="Unassembled WGS sequence"/>
</dbReference>
<proteinExistence type="predicted"/>
<dbReference type="InterPro" id="IPR031325">
    <property type="entry name" value="RHS_repeat"/>
</dbReference>
<evidence type="ECO:0000313" key="2">
    <source>
        <dbReference type="Proteomes" id="UP001589792"/>
    </source>
</evidence>
<dbReference type="Gene3D" id="2.180.10.10">
    <property type="entry name" value="RHS repeat-associated core"/>
    <property type="match status" value="1"/>
</dbReference>